<dbReference type="RefSeq" id="XP_022330630.1">
    <property type="nucleotide sequence ID" value="XM_022474922.1"/>
</dbReference>
<dbReference type="PANTHER" id="PTHR24243:SF233">
    <property type="entry name" value="THYROTROPIN-RELEASING HORMONE RECEPTOR"/>
    <property type="match status" value="1"/>
</dbReference>
<keyword evidence="7" id="KW-0807">Transducer</keyword>
<evidence type="ECO:0000259" key="9">
    <source>
        <dbReference type="PROSITE" id="PS50262"/>
    </source>
</evidence>
<comment type="subcellular location">
    <subcellularLocation>
        <location evidence="1">Membrane</location>
        <topology evidence="1">Multi-pass membrane protein</topology>
    </subcellularLocation>
</comment>
<keyword evidence="2 8" id="KW-0812">Transmembrane</keyword>
<dbReference type="RefSeq" id="XP_022330627.1">
    <property type="nucleotide sequence ID" value="XM_022474919.1"/>
</dbReference>
<dbReference type="OrthoDB" id="9990906at2759"/>
<keyword evidence="4" id="KW-0297">G-protein coupled receptor</keyword>
<dbReference type="KEGG" id="cvn:111128946"/>
<keyword evidence="6" id="KW-0675">Receptor</keyword>
<dbReference type="AlphaFoldDB" id="A0A8B8DQV1"/>
<dbReference type="RefSeq" id="XP_022330628.1">
    <property type="nucleotide sequence ID" value="XM_022474920.1"/>
</dbReference>
<protein>
    <submittedName>
        <fullName evidence="11 12">P2Y purinoceptor 12-like</fullName>
    </submittedName>
</protein>
<dbReference type="SUPFAM" id="SSF81321">
    <property type="entry name" value="Family A G protein-coupled receptor-like"/>
    <property type="match status" value="1"/>
</dbReference>
<dbReference type="Gene3D" id="1.20.1070.10">
    <property type="entry name" value="Rhodopsin 7-helix transmembrane proteins"/>
    <property type="match status" value="1"/>
</dbReference>
<dbReference type="Pfam" id="PF00001">
    <property type="entry name" value="7tm_1"/>
    <property type="match status" value="1"/>
</dbReference>
<feature type="transmembrane region" description="Helical" evidence="8">
    <location>
        <begin position="320"/>
        <end position="339"/>
    </location>
</feature>
<keyword evidence="5 8" id="KW-0472">Membrane</keyword>
<feature type="domain" description="G-protein coupled receptors family 1 profile" evidence="9">
    <location>
        <begin position="56"/>
        <end position="332"/>
    </location>
</feature>
<dbReference type="PROSITE" id="PS50262">
    <property type="entry name" value="G_PROTEIN_RECEP_F1_2"/>
    <property type="match status" value="1"/>
</dbReference>
<evidence type="ECO:0000256" key="7">
    <source>
        <dbReference type="ARBA" id="ARBA00023224"/>
    </source>
</evidence>
<name>A0A8B8DQV1_CRAVI</name>
<feature type="transmembrane region" description="Helical" evidence="8">
    <location>
        <begin position="47"/>
        <end position="64"/>
    </location>
</feature>
<dbReference type="GeneID" id="111128946"/>
<reference evidence="11 12" key="1">
    <citation type="submission" date="2025-04" db="UniProtKB">
        <authorList>
            <consortium name="RefSeq"/>
        </authorList>
    </citation>
    <scope>IDENTIFICATION</scope>
    <source>
        <tissue evidence="11 12">Whole sample</tissue>
    </source>
</reference>
<evidence type="ECO:0000313" key="11">
    <source>
        <dbReference type="RefSeq" id="XP_022330627.1"/>
    </source>
</evidence>
<evidence type="ECO:0000313" key="12">
    <source>
        <dbReference type="RefSeq" id="XP_022330628.1"/>
    </source>
</evidence>
<feature type="transmembrane region" description="Helical" evidence="8">
    <location>
        <begin position="160"/>
        <end position="182"/>
    </location>
</feature>
<organism evidence="10 11">
    <name type="scientific">Crassostrea virginica</name>
    <name type="common">Eastern oyster</name>
    <dbReference type="NCBI Taxonomy" id="6565"/>
    <lineage>
        <taxon>Eukaryota</taxon>
        <taxon>Metazoa</taxon>
        <taxon>Spiralia</taxon>
        <taxon>Lophotrochozoa</taxon>
        <taxon>Mollusca</taxon>
        <taxon>Bivalvia</taxon>
        <taxon>Autobranchia</taxon>
        <taxon>Pteriomorphia</taxon>
        <taxon>Ostreida</taxon>
        <taxon>Ostreoidea</taxon>
        <taxon>Ostreidae</taxon>
        <taxon>Crassostrea</taxon>
    </lineage>
</organism>
<keyword evidence="3 8" id="KW-1133">Transmembrane helix</keyword>
<evidence type="ECO:0000256" key="5">
    <source>
        <dbReference type="ARBA" id="ARBA00023136"/>
    </source>
</evidence>
<evidence type="ECO:0000256" key="4">
    <source>
        <dbReference type="ARBA" id="ARBA00023040"/>
    </source>
</evidence>
<feature type="transmembrane region" description="Helical" evidence="8">
    <location>
        <begin position="259"/>
        <end position="282"/>
    </location>
</feature>
<evidence type="ECO:0000256" key="2">
    <source>
        <dbReference type="ARBA" id="ARBA00022692"/>
    </source>
</evidence>
<feature type="transmembrane region" description="Helical" evidence="8">
    <location>
        <begin position="202"/>
        <end position="223"/>
    </location>
</feature>
<gene>
    <name evidence="11 12 13" type="primary">LOC111128946</name>
</gene>
<evidence type="ECO:0000313" key="10">
    <source>
        <dbReference type="Proteomes" id="UP000694844"/>
    </source>
</evidence>
<dbReference type="InterPro" id="IPR000276">
    <property type="entry name" value="GPCR_Rhodpsn"/>
</dbReference>
<sequence length="380" mass="43869">MENSSDVDVTNNTDFRCSVSNGSMEALICIISEFAPMTIWFDRYMTIFWYCVGFTGNSITIKIWSKRVSRTNISALYLIVLAFTDLFYLVLHVIQELKFAWGIQTVDLDGWCQAFFVLYMFAMYMSPLLILGFTIERFLSIINPFKSQRFSTTNRGPFEISGITSLALVLALPQIFCWDVLYGECQGPFSDFPSVWNWVSDSLVFVIFPVTSLVLNSLVMRAASKADRVRRNTVPLCRGLVTPDRSASRQNKNKRNPSTLTLMCVSFYRIITVIPVSILFALQGEFPHGSFELPLSRIAVDRVWRNYITWYKAKKAVDEIGLSQYCCNIFIYLVTAHHFRREMKKLFRFVPFLRPPEELSDTFNTTTVEMSVMKTRIRED</sequence>
<evidence type="ECO:0000256" key="6">
    <source>
        <dbReference type="ARBA" id="ARBA00023170"/>
    </source>
</evidence>
<dbReference type="PANTHER" id="PTHR24243">
    <property type="entry name" value="G-PROTEIN COUPLED RECEPTOR"/>
    <property type="match status" value="1"/>
</dbReference>
<proteinExistence type="predicted"/>
<evidence type="ECO:0000256" key="8">
    <source>
        <dbReference type="SAM" id="Phobius"/>
    </source>
</evidence>
<keyword evidence="10" id="KW-1185">Reference proteome</keyword>
<evidence type="ECO:0000256" key="1">
    <source>
        <dbReference type="ARBA" id="ARBA00004141"/>
    </source>
</evidence>
<accession>A0A8B8DQV1</accession>
<feature type="transmembrane region" description="Helical" evidence="8">
    <location>
        <begin position="76"/>
        <end position="94"/>
    </location>
</feature>
<evidence type="ECO:0000313" key="13">
    <source>
        <dbReference type="RefSeq" id="XP_022330630.1"/>
    </source>
</evidence>
<evidence type="ECO:0000256" key="3">
    <source>
        <dbReference type="ARBA" id="ARBA00022989"/>
    </source>
</evidence>
<dbReference type="GO" id="GO:0005886">
    <property type="term" value="C:plasma membrane"/>
    <property type="evidence" value="ECO:0007669"/>
    <property type="project" value="TreeGrafter"/>
</dbReference>
<dbReference type="Proteomes" id="UP000694844">
    <property type="component" value="Chromosome 4"/>
</dbReference>
<dbReference type="GO" id="GO:0004930">
    <property type="term" value="F:G protein-coupled receptor activity"/>
    <property type="evidence" value="ECO:0007669"/>
    <property type="project" value="UniProtKB-KW"/>
</dbReference>
<feature type="transmembrane region" description="Helical" evidence="8">
    <location>
        <begin position="114"/>
        <end position="139"/>
    </location>
</feature>
<dbReference type="InterPro" id="IPR017452">
    <property type="entry name" value="GPCR_Rhodpsn_7TM"/>
</dbReference>